<evidence type="ECO:0000259" key="6">
    <source>
        <dbReference type="PROSITE" id="PS50850"/>
    </source>
</evidence>
<feature type="domain" description="Major facilitator superfamily (MFS) profile" evidence="6">
    <location>
        <begin position="32"/>
        <end position="427"/>
    </location>
</feature>
<evidence type="ECO:0000313" key="7">
    <source>
        <dbReference type="EMBL" id="BDR52926.1"/>
    </source>
</evidence>
<comment type="subcellular location">
    <subcellularLocation>
        <location evidence="1">Cell membrane</location>
        <topology evidence="1">Multi-pass membrane protein</topology>
    </subcellularLocation>
</comment>
<feature type="transmembrane region" description="Helical" evidence="5">
    <location>
        <begin position="33"/>
        <end position="55"/>
    </location>
</feature>
<evidence type="ECO:0000256" key="2">
    <source>
        <dbReference type="ARBA" id="ARBA00022692"/>
    </source>
</evidence>
<gene>
    <name evidence="7" type="ORF">KIM372_08330</name>
</gene>
<evidence type="ECO:0000256" key="4">
    <source>
        <dbReference type="ARBA" id="ARBA00023136"/>
    </source>
</evidence>
<dbReference type="InterPro" id="IPR011701">
    <property type="entry name" value="MFS"/>
</dbReference>
<keyword evidence="4 5" id="KW-0472">Membrane</keyword>
<reference evidence="7 8" key="1">
    <citation type="journal article" date="2023" name="Microbiol. Spectr.">
        <title>Symbiosis of Carpenter Bees with Uncharacterized Lactic Acid Bacteria Showing NAD Auxotrophy.</title>
        <authorList>
            <person name="Kawasaki S."/>
            <person name="Ozawa K."/>
            <person name="Mori T."/>
            <person name="Yamamoto A."/>
            <person name="Ito M."/>
            <person name="Ohkuma M."/>
            <person name="Sakamoto M."/>
            <person name="Matsutani M."/>
        </authorList>
    </citation>
    <scope>NUCLEOTIDE SEQUENCE [LARGE SCALE GENOMIC DNA]</scope>
    <source>
        <strain evidence="7 8">Kim37-2</strain>
    </source>
</reference>
<sequence>MSTQEQTASVAVNPDDFDEDGIDVKHFNVARWIIGYLAFWIIMSIGFAMVSQVLLPQRIKDMGAANPTAVLGTMTSIGSIVALVANIVVGALSDLTKSRFGRRTPWLFWGAWFTLAFYLLMGNMGVIVGVVIVLWLSKLSFNMMNSPIYSTVSDRVPKRYRGTISSAIGFGNTLGLAIGAYVGAKFIESVHLGFTIAAICMFISAMLFIAIIPREPSNKDEVVVNKEGSAWKHIVYSFTPPLHAPDFWKAFCCRTLLLLAIQMLAGYWLYICQDYIGLPKVTAAKVVSTIAIFQMIASIVAMFVGPLSDKIHKRKPMVVLSAALAVVGFIFPIVMRSITGIYFASVFVALGQGIFMAIDQALNVDVLPSKENAGKDLGFINAATTAGQSAGMALTSIIVSATGTYIYIFPIAIVMSVLSVFFVLSIKSVK</sequence>
<dbReference type="InterPro" id="IPR036259">
    <property type="entry name" value="MFS_trans_sf"/>
</dbReference>
<evidence type="ECO:0000256" key="3">
    <source>
        <dbReference type="ARBA" id="ARBA00022989"/>
    </source>
</evidence>
<keyword evidence="8" id="KW-1185">Reference proteome</keyword>
<dbReference type="Proteomes" id="UP001321766">
    <property type="component" value="Chromosome"/>
</dbReference>
<feature type="transmembrane region" description="Helical" evidence="5">
    <location>
        <begin position="190"/>
        <end position="212"/>
    </location>
</feature>
<proteinExistence type="predicted"/>
<dbReference type="Gene3D" id="1.20.1250.20">
    <property type="entry name" value="MFS general substrate transporter like domains"/>
    <property type="match status" value="2"/>
</dbReference>
<feature type="transmembrane region" description="Helical" evidence="5">
    <location>
        <begin position="67"/>
        <end position="89"/>
    </location>
</feature>
<feature type="transmembrane region" description="Helical" evidence="5">
    <location>
        <begin position="317"/>
        <end position="335"/>
    </location>
</feature>
<dbReference type="PANTHER" id="PTHR23528">
    <property type="match status" value="1"/>
</dbReference>
<feature type="transmembrane region" description="Helical" evidence="5">
    <location>
        <begin position="251"/>
        <end position="271"/>
    </location>
</feature>
<protein>
    <recommendedName>
        <fullName evidence="6">Major facilitator superfamily (MFS) profile domain-containing protein</fullName>
    </recommendedName>
</protein>
<evidence type="ECO:0000256" key="1">
    <source>
        <dbReference type="ARBA" id="ARBA00004651"/>
    </source>
</evidence>
<dbReference type="Pfam" id="PF07690">
    <property type="entry name" value="MFS_1"/>
    <property type="match status" value="1"/>
</dbReference>
<dbReference type="PROSITE" id="PS50850">
    <property type="entry name" value="MFS"/>
    <property type="match status" value="1"/>
</dbReference>
<evidence type="ECO:0000256" key="5">
    <source>
        <dbReference type="SAM" id="Phobius"/>
    </source>
</evidence>
<evidence type="ECO:0000313" key="8">
    <source>
        <dbReference type="Proteomes" id="UP001321766"/>
    </source>
</evidence>
<accession>A0ABM8B7T6</accession>
<dbReference type="EMBL" id="AP026798">
    <property type="protein sequence ID" value="BDR52926.1"/>
    <property type="molecule type" value="Genomic_DNA"/>
</dbReference>
<dbReference type="SUPFAM" id="SSF103473">
    <property type="entry name" value="MFS general substrate transporter"/>
    <property type="match status" value="1"/>
</dbReference>
<organism evidence="7 8">
    <name type="scientific">Bombiscardovia nodaiensis</name>
    <dbReference type="NCBI Taxonomy" id="2932181"/>
    <lineage>
        <taxon>Bacteria</taxon>
        <taxon>Bacillati</taxon>
        <taxon>Actinomycetota</taxon>
        <taxon>Actinomycetes</taxon>
        <taxon>Bifidobacteriales</taxon>
        <taxon>Bifidobacteriaceae</taxon>
        <taxon>Bombiscardovia</taxon>
    </lineage>
</organism>
<feature type="transmembrane region" description="Helical" evidence="5">
    <location>
        <begin position="283"/>
        <end position="305"/>
    </location>
</feature>
<feature type="transmembrane region" description="Helical" evidence="5">
    <location>
        <begin position="109"/>
        <end position="136"/>
    </location>
</feature>
<feature type="transmembrane region" description="Helical" evidence="5">
    <location>
        <begin position="164"/>
        <end position="184"/>
    </location>
</feature>
<keyword evidence="3 5" id="KW-1133">Transmembrane helix</keyword>
<feature type="transmembrane region" description="Helical" evidence="5">
    <location>
        <begin position="405"/>
        <end position="426"/>
    </location>
</feature>
<keyword evidence="2 5" id="KW-0812">Transmembrane</keyword>
<name>A0ABM8B7T6_9BIFI</name>
<dbReference type="PANTHER" id="PTHR23528:SF1">
    <property type="entry name" value="MAJOR FACILITATOR SUPERFAMILY (MFS) PROFILE DOMAIN-CONTAINING PROTEIN"/>
    <property type="match status" value="1"/>
</dbReference>
<feature type="transmembrane region" description="Helical" evidence="5">
    <location>
        <begin position="341"/>
        <end position="358"/>
    </location>
</feature>
<dbReference type="InterPro" id="IPR020846">
    <property type="entry name" value="MFS_dom"/>
</dbReference>